<dbReference type="PANTHER" id="PTHR30292">
    <property type="entry name" value="UNCHARACTERIZED PROTEIN YBGL-RELATED"/>
    <property type="match status" value="1"/>
</dbReference>
<dbReference type="NCBIfam" id="NF003814">
    <property type="entry name" value="PRK05406.1-3"/>
    <property type="match status" value="1"/>
</dbReference>
<dbReference type="GeneID" id="85013838"/>
<proteinExistence type="inferred from homology"/>
<dbReference type="NCBIfam" id="NF003816">
    <property type="entry name" value="PRK05406.1-5"/>
    <property type="match status" value="1"/>
</dbReference>
<dbReference type="PANTHER" id="PTHR30292:SF0">
    <property type="entry name" value="5-OXOPROLINASE SUBUNIT A"/>
    <property type="match status" value="1"/>
</dbReference>
<dbReference type="InterPro" id="IPR005501">
    <property type="entry name" value="LamB/YcsF/PxpA-like"/>
</dbReference>
<keyword evidence="1" id="KW-0547">Nucleotide-binding</keyword>
<comment type="function">
    <text evidence="1">Catalyzes the cleavage of 5-oxoproline to form L-glutamate coupled to the hydrolysis of ATP to ADP and inorganic phosphate.</text>
</comment>
<comment type="catalytic activity">
    <reaction evidence="1">
        <text>5-oxo-L-proline + ATP + 2 H2O = L-glutamate + ADP + phosphate + H(+)</text>
        <dbReference type="Rhea" id="RHEA:10348"/>
        <dbReference type="ChEBI" id="CHEBI:15377"/>
        <dbReference type="ChEBI" id="CHEBI:15378"/>
        <dbReference type="ChEBI" id="CHEBI:29985"/>
        <dbReference type="ChEBI" id="CHEBI:30616"/>
        <dbReference type="ChEBI" id="CHEBI:43474"/>
        <dbReference type="ChEBI" id="CHEBI:58402"/>
        <dbReference type="ChEBI" id="CHEBI:456216"/>
        <dbReference type="EC" id="3.5.2.9"/>
    </reaction>
</comment>
<dbReference type="GO" id="GO:0005975">
    <property type="term" value="P:carbohydrate metabolic process"/>
    <property type="evidence" value="ECO:0007669"/>
    <property type="project" value="InterPro"/>
</dbReference>
<keyword evidence="1" id="KW-0378">Hydrolase</keyword>
<dbReference type="CDD" id="cd10787">
    <property type="entry name" value="LamB_YcsF_like"/>
    <property type="match status" value="1"/>
</dbReference>
<comment type="similarity">
    <text evidence="1">Belongs to the LamB/PxpA family.</text>
</comment>
<comment type="caution">
    <text evidence="2">The sequence shown here is derived from an EMBL/GenBank/DDBJ whole genome shotgun (WGS) entry which is preliminary data.</text>
</comment>
<dbReference type="RefSeq" id="WP_183681948.1">
    <property type="nucleotide sequence ID" value="NZ_CAUQIH010000005.1"/>
</dbReference>
<dbReference type="EC" id="3.5.2.9" evidence="1"/>
<dbReference type="GO" id="GO:0005524">
    <property type="term" value="F:ATP binding"/>
    <property type="evidence" value="ECO:0007669"/>
    <property type="project" value="UniProtKB-UniRule"/>
</dbReference>
<name>A0A7W9W1K5_9FIRM</name>
<evidence type="ECO:0000256" key="1">
    <source>
        <dbReference type="HAMAP-Rule" id="MF_00691"/>
    </source>
</evidence>
<dbReference type="SUPFAM" id="SSF88713">
    <property type="entry name" value="Glycoside hydrolase/deacetylase"/>
    <property type="match status" value="1"/>
</dbReference>
<sequence>MKVDLNADVGESFGRYTLGMDDHLIPLLSSANIACGYHAGDPLVMEKTVELCKNAGVALGVHPGFPDLQGFGRRNMDCTPKELKTMLLYQMGALEAFLHKDGLKLQHVKPHGALYNMAAKEEELAKAICDAVKEYDSSLVILAQASGKLYQLAEKMGIPVKAEVFMDRAYEEDGSLVNRRKPGAMITDEEEAIERVLSMVLEKKVRAITGKEIPIQADSICVHGDGEKALLFVEKLRKTLEKEGVTIEAFGKHF</sequence>
<dbReference type="Proteomes" id="UP000522163">
    <property type="component" value="Unassembled WGS sequence"/>
</dbReference>
<comment type="subunit">
    <text evidence="1">Forms a complex composed of PxpA, PxpB and PxpC.</text>
</comment>
<reference evidence="2 3" key="1">
    <citation type="submission" date="2020-08" db="EMBL/GenBank/DDBJ databases">
        <title>Genomic Encyclopedia of Type Strains, Phase IV (KMG-IV): sequencing the most valuable type-strain genomes for metagenomic binning, comparative biology and taxonomic classification.</title>
        <authorList>
            <person name="Goeker M."/>
        </authorList>
    </citation>
    <scope>NUCLEOTIDE SEQUENCE [LARGE SCALE GENOMIC DNA]</scope>
    <source>
        <strain evidence="2 3">DSM 17245</strain>
    </source>
</reference>
<protein>
    <recommendedName>
        <fullName evidence="1">5-oxoprolinase subunit A</fullName>
        <shortName evidence="1">5-OPase subunit A</shortName>
        <ecNumber evidence="1">3.5.2.9</ecNumber>
    </recommendedName>
    <alternativeName>
        <fullName evidence="1">5-oxoprolinase (ATP-hydrolyzing) subunit A</fullName>
    </alternativeName>
</protein>
<accession>A0A7W9W1K5</accession>
<keyword evidence="1" id="KW-0067">ATP-binding</keyword>
<dbReference type="HAMAP" id="MF_00691">
    <property type="entry name" value="PxpA"/>
    <property type="match status" value="1"/>
</dbReference>
<evidence type="ECO:0000313" key="3">
    <source>
        <dbReference type="Proteomes" id="UP000522163"/>
    </source>
</evidence>
<dbReference type="AlphaFoldDB" id="A0A7W9W1K5"/>
<evidence type="ECO:0000313" key="2">
    <source>
        <dbReference type="EMBL" id="MBB6040307.1"/>
    </source>
</evidence>
<dbReference type="Gene3D" id="3.20.20.370">
    <property type="entry name" value="Glycoside hydrolase/deacetylase"/>
    <property type="match status" value="1"/>
</dbReference>
<dbReference type="GO" id="GO:0017168">
    <property type="term" value="F:5-oxoprolinase (ATP-hydrolyzing) activity"/>
    <property type="evidence" value="ECO:0007669"/>
    <property type="project" value="UniProtKB-UniRule"/>
</dbReference>
<dbReference type="Pfam" id="PF03746">
    <property type="entry name" value="LamB_YcsF"/>
    <property type="match status" value="1"/>
</dbReference>
<dbReference type="EMBL" id="JACHHH010000001">
    <property type="protein sequence ID" value="MBB6040307.1"/>
    <property type="molecule type" value="Genomic_DNA"/>
</dbReference>
<dbReference type="InterPro" id="IPR011330">
    <property type="entry name" value="Glyco_hydro/deAcase_b/a-brl"/>
</dbReference>
<organism evidence="2 3">
    <name type="scientific">Oribacterium sinus</name>
    <dbReference type="NCBI Taxonomy" id="237576"/>
    <lineage>
        <taxon>Bacteria</taxon>
        <taxon>Bacillati</taxon>
        <taxon>Bacillota</taxon>
        <taxon>Clostridia</taxon>
        <taxon>Lachnospirales</taxon>
        <taxon>Lachnospiraceae</taxon>
        <taxon>Oribacterium</taxon>
    </lineage>
</organism>
<gene>
    <name evidence="1" type="primary">pxpA</name>
    <name evidence="2" type="ORF">HNQ46_000268</name>
</gene>